<evidence type="ECO:0000256" key="1">
    <source>
        <dbReference type="ARBA" id="ARBA00008814"/>
    </source>
</evidence>
<dbReference type="PROSITE" id="PS51257">
    <property type="entry name" value="PROKAR_LIPOPROTEIN"/>
    <property type="match status" value="1"/>
</dbReference>
<protein>
    <submittedName>
        <fullName evidence="3">ABC transporter substrate-binding protein</fullName>
    </submittedName>
    <submittedName>
        <fullName evidence="4">Iron complex transport system substrate-binding protein</fullName>
    </submittedName>
</protein>
<dbReference type="AlphaFoldDB" id="A0AAQ1RWK3"/>
<dbReference type="EMBL" id="WWVX01000008">
    <property type="protein sequence ID" value="MZL70536.1"/>
    <property type="molecule type" value="Genomic_DNA"/>
</dbReference>
<evidence type="ECO:0000313" key="5">
    <source>
        <dbReference type="Proteomes" id="UP000184089"/>
    </source>
</evidence>
<dbReference type="InterPro" id="IPR050902">
    <property type="entry name" value="ABC_Transporter_SBP"/>
</dbReference>
<keyword evidence="6" id="KW-1185">Reference proteome</keyword>
<name>A0AAQ1RWK3_9FIRM</name>
<reference evidence="4" key="1">
    <citation type="submission" date="2016-11" db="EMBL/GenBank/DDBJ databases">
        <authorList>
            <person name="Varghese N."/>
            <person name="Submissions S."/>
        </authorList>
    </citation>
    <scope>NUCLEOTIDE SEQUENCE</scope>
    <source>
        <strain evidence="4">DSM 4029</strain>
    </source>
</reference>
<evidence type="ECO:0000313" key="6">
    <source>
        <dbReference type="Proteomes" id="UP000474718"/>
    </source>
</evidence>
<evidence type="ECO:0000256" key="2">
    <source>
        <dbReference type="SAM" id="SignalP"/>
    </source>
</evidence>
<dbReference type="PANTHER" id="PTHR30535">
    <property type="entry name" value="VITAMIN B12-BINDING PROTEIN"/>
    <property type="match status" value="1"/>
</dbReference>
<gene>
    <name evidence="3" type="ORF">GT747_12335</name>
    <name evidence="4" type="ORF">SAMN05444424_2242</name>
</gene>
<comment type="caution">
    <text evidence="4">The sequence shown here is derived from an EMBL/GenBank/DDBJ whole genome shotgun (WGS) entry which is preliminary data.</text>
</comment>
<comment type="similarity">
    <text evidence="1">Belongs to the bacterial solute-binding protein 8 family.</text>
</comment>
<dbReference type="Proteomes" id="UP000184089">
    <property type="component" value="Unassembled WGS sequence"/>
</dbReference>
<dbReference type="SUPFAM" id="SSF53807">
    <property type="entry name" value="Helical backbone' metal receptor"/>
    <property type="match status" value="1"/>
</dbReference>
<dbReference type="EMBL" id="FQVY01000003">
    <property type="protein sequence ID" value="SHG36048.1"/>
    <property type="molecule type" value="Genomic_DNA"/>
</dbReference>
<dbReference type="CDD" id="cd00636">
    <property type="entry name" value="TroA-like"/>
    <property type="match status" value="1"/>
</dbReference>
<proteinExistence type="inferred from homology"/>
<sequence length="289" mass="29895">MARRRGLALLLAAALLLAGCGKKGFPATVQGVTISGAPKRVAVLSEHLAEAAVGMGYGGQIAGVCDGSRLPGLEDAQPVGTALLPDGAAIAELKADLVLSTQPLPEGTVDCPVVVLAAPTTLEGLSGFYRDIAACFAGERAEEGRLFAADAESWVAALDEKIGDADRPSFAVLCDPRGYLAGTGTLEADLFGRLLGENTAAAAEGYATLEGMAEPEVLFCTDALTLEELQRLPGFAEMACVQEGRVVFLQMAPFERCSSALFLQLIPAVTAQYPQVFGGWDGGQGQAYS</sequence>
<feature type="signal peptide" evidence="2">
    <location>
        <begin position="1"/>
        <end position="18"/>
    </location>
</feature>
<organism evidence="4 5">
    <name type="scientific">Bittarella massiliensis</name>
    <name type="common">ex Durand et al. 2017</name>
    <dbReference type="NCBI Taxonomy" id="1720313"/>
    <lineage>
        <taxon>Bacteria</taxon>
        <taxon>Bacillati</taxon>
        <taxon>Bacillota</taxon>
        <taxon>Clostridia</taxon>
        <taxon>Eubacteriales</taxon>
        <taxon>Oscillospiraceae</taxon>
        <taxon>Bittarella (ex Durand et al. 2017)</taxon>
    </lineage>
</organism>
<feature type="chain" id="PRO_5042956120" evidence="2">
    <location>
        <begin position="19"/>
        <end position="289"/>
    </location>
</feature>
<dbReference type="Proteomes" id="UP000474718">
    <property type="component" value="Unassembled WGS sequence"/>
</dbReference>
<evidence type="ECO:0000313" key="4">
    <source>
        <dbReference type="EMBL" id="SHG36048.1"/>
    </source>
</evidence>
<accession>A0AAQ1RWK3</accession>
<evidence type="ECO:0000313" key="3">
    <source>
        <dbReference type="EMBL" id="MZL70536.1"/>
    </source>
</evidence>
<dbReference type="PANTHER" id="PTHR30535:SF34">
    <property type="entry name" value="MOLYBDATE-BINDING PROTEIN MOLA"/>
    <property type="match status" value="1"/>
</dbReference>
<keyword evidence="2" id="KW-0732">Signal</keyword>
<reference evidence="5" key="2">
    <citation type="submission" date="2016-11" db="EMBL/GenBank/DDBJ databases">
        <authorList>
            <person name="Jaros S."/>
            <person name="Januszkiewicz K."/>
            <person name="Wedrychowicz H."/>
        </authorList>
    </citation>
    <scope>NUCLEOTIDE SEQUENCE [LARGE SCALE GENOMIC DNA]</scope>
    <source>
        <strain evidence="5">DSM 4029</strain>
    </source>
</reference>
<reference evidence="3 6" key="3">
    <citation type="journal article" date="2019" name="Nat. Med.">
        <title>A library of human gut bacterial isolates paired with longitudinal multiomics data enables mechanistic microbiome research.</title>
        <authorList>
            <person name="Poyet M."/>
            <person name="Groussin M."/>
            <person name="Gibbons S.M."/>
            <person name="Avila-Pacheco J."/>
            <person name="Jiang X."/>
            <person name="Kearney S.M."/>
            <person name="Perrotta A.R."/>
            <person name="Berdy B."/>
            <person name="Zhao S."/>
            <person name="Lieberman T.D."/>
            <person name="Swanson P.K."/>
            <person name="Smith M."/>
            <person name="Roesemann S."/>
            <person name="Alexander J.E."/>
            <person name="Rich S.A."/>
            <person name="Livny J."/>
            <person name="Vlamakis H."/>
            <person name="Clish C."/>
            <person name="Bullock K."/>
            <person name="Deik A."/>
            <person name="Scott J."/>
            <person name="Pierce K.A."/>
            <person name="Xavier R.J."/>
            <person name="Alm E.J."/>
        </authorList>
    </citation>
    <scope>NUCLEOTIDE SEQUENCE [LARGE SCALE GENOMIC DNA]</scope>
    <source>
        <strain evidence="3 6">BIOML-A2</strain>
    </source>
</reference>
<dbReference type="Gene3D" id="3.40.50.1980">
    <property type="entry name" value="Nitrogenase molybdenum iron protein domain"/>
    <property type="match status" value="2"/>
</dbReference>
<dbReference type="RefSeq" id="WP_021660279.1">
    <property type="nucleotide sequence ID" value="NZ_FQVY01000003.1"/>
</dbReference>